<reference evidence="1" key="1">
    <citation type="journal article" date="2023" name="Insect Mol. Biol.">
        <title>Genome sequencing provides insights into the evolution of gene families encoding plant cell wall-degrading enzymes in longhorned beetles.</title>
        <authorList>
            <person name="Shin N.R."/>
            <person name="Okamura Y."/>
            <person name="Kirsch R."/>
            <person name="Pauchet Y."/>
        </authorList>
    </citation>
    <scope>NUCLEOTIDE SEQUENCE</scope>
    <source>
        <strain evidence="1">RBIC_L_NR</strain>
    </source>
</reference>
<evidence type="ECO:0000313" key="1">
    <source>
        <dbReference type="EMBL" id="KAJ8926380.1"/>
    </source>
</evidence>
<comment type="caution">
    <text evidence="1">The sequence shown here is derived from an EMBL/GenBank/DDBJ whole genome shotgun (WGS) entry which is preliminary data.</text>
</comment>
<organism evidence="1 2">
    <name type="scientific">Rhamnusium bicolor</name>
    <dbReference type="NCBI Taxonomy" id="1586634"/>
    <lineage>
        <taxon>Eukaryota</taxon>
        <taxon>Metazoa</taxon>
        <taxon>Ecdysozoa</taxon>
        <taxon>Arthropoda</taxon>
        <taxon>Hexapoda</taxon>
        <taxon>Insecta</taxon>
        <taxon>Pterygota</taxon>
        <taxon>Neoptera</taxon>
        <taxon>Endopterygota</taxon>
        <taxon>Coleoptera</taxon>
        <taxon>Polyphaga</taxon>
        <taxon>Cucujiformia</taxon>
        <taxon>Chrysomeloidea</taxon>
        <taxon>Cerambycidae</taxon>
        <taxon>Lepturinae</taxon>
        <taxon>Rhagiini</taxon>
        <taxon>Rhamnusium</taxon>
    </lineage>
</organism>
<proteinExistence type="predicted"/>
<evidence type="ECO:0000313" key="2">
    <source>
        <dbReference type="Proteomes" id="UP001162156"/>
    </source>
</evidence>
<dbReference type="EMBL" id="JANEYF010005898">
    <property type="protein sequence ID" value="KAJ8926380.1"/>
    <property type="molecule type" value="Genomic_DNA"/>
</dbReference>
<sequence length="80" mass="8883">MLSADIVMIVQGTCCAKMAGVGIHANKMFATKQQLVALEDIYFFVIVQMENCKIQQFHTPDAITLNVLIILIVITQQNVT</sequence>
<accession>A0AAV8WHY1</accession>
<protein>
    <submittedName>
        <fullName evidence="1">Uncharacterized protein</fullName>
    </submittedName>
</protein>
<dbReference type="AlphaFoldDB" id="A0AAV8WHY1"/>
<keyword evidence="2" id="KW-1185">Reference proteome</keyword>
<dbReference type="Proteomes" id="UP001162156">
    <property type="component" value="Unassembled WGS sequence"/>
</dbReference>
<name>A0AAV8WHY1_9CUCU</name>
<gene>
    <name evidence="1" type="ORF">NQ314_021269</name>
</gene>